<dbReference type="InterPro" id="IPR006162">
    <property type="entry name" value="Ppantetheine_attach_site"/>
</dbReference>
<dbReference type="Gene3D" id="1.10.1200.10">
    <property type="entry name" value="ACP-like"/>
    <property type="match status" value="1"/>
</dbReference>
<name>A0A0K1Q934_9BACT</name>
<dbReference type="PROSITE" id="PS50075">
    <property type="entry name" value="CARRIER"/>
    <property type="match status" value="1"/>
</dbReference>
<accession>A0A0K1Q934</accession>
<keyword evidence="1" id="KW-0596">Phosphopantetheine</keyword>
<dbReference type="InterPro" id="IPR009081">
    <property type="entry name" value="PP-bd_ACP"/>
</dbReference>
<evidence type="ECO:0000256" key="2">
    <source>
        <dbReference type="ARBA" id="ARBA00022553"/>
    </source>
</evidence>
<dbReference type="SUPFAM" id="SSF47336">
    <property type="entry name" value="ACP-like"/>
    <property type="match status" value="1"/>
</dbReference>
<dbReference type="GO" id="GO:0016020">
    <property type="term" value="C:membrane"/>
    <property type="evidence" value="ECO:0007669"/>
    <property type="project" value="GOC"/>
</dbReference>
<gene>
    <name evidence="4" type="ORF">AKJ09_08896</name>
</gene>
<evidence type="ECO:0000313" key="5">
    <source>
        <dbReference type="Proteomes" id="UP000064967"/>
    </source>
</evidence>
<dbReference type="STRING" id="1391654.AKJ09_08896"/>
<keyword evidence="2" id="KW-0597">Phosphoprotein</keyword>
<evidence type="ECO:0000256" key="1">
    <source>
        <dbReference type="ARBA" id="ARBA00022450"/>
    </source>
</evidence>
<evidence type="ECO:0000259" key="3">
    <source>
        <dbReference type="PROSITE" id="PS50075"/>
    </source>
</evidence>
<dbReference type="UniPathway" id="UPA00360"/>
<reference evidence="4 5" key="1">
    <citation type="submission" date="2015-08" db="EMBL/GenBank/DDBJ databases">
        <authorList>
            <person name="Babu N.S."/>
            <person name="Beckwith C.J."/>
            <person name="Beseler K.G."/>
            <person name="Brison A."/>
            <person name="Carone J.V."/>
            <person name="Caskin T.P."/>
            <person name="Diamond M."/>
            <person name="Durham M.E."/>
            <person name="Foxe J.M."/>
            <person name="Go M."/>
            <person name="Henderson B.A."/>
            <person name="Jones I.B."/>
            <person name="McGettigan J.A."/>
            <person name="Micheletti S.J."/>
            <person name="Nasrallah M.E."/>
            <person name="Ortiz D."/>
            <person name="Piller C.R."/>
            <person name="Privatt S.R."/>
            <person name="Schneider S.L."/>
            <person name="Sharp S."/>
            <person name="Smith T.C."/>
            <person name="Stanton J.D."/>
            <person name="Ullery H.E."/>
            <person name="Wilson R.J."/>
            <person name="Serrano M.G."/>
            <person name="Buck G."/>
            <person name="Lee V."/>
            <person name="Wang Y."/>
            <person name="Carvalho R."/>
            <person name="Voegtly L."/>
            <person name="Shi R."/>
            <person name="Duckworth R."/>
            <person name="Johnson A."/>
            <person name="Loviza R."/>
            <person name="Walstead R."/>
            <person name="Shah Z."/>
            <person name="Kiflezghi M."/>
            <person name="Wade K."/>
            <person name="Ball S.L."/>
            <person name="Bradley K.W."/>
            <person name="Asai D.J."/>
            <person name="Bowman C.A."/>
            <person name="Russell D.A."/>
            <person name="Pope W.H."/>
            <person name="Jacobs-Sera D."/>
            <person name="Hendrix R.W."/>
            <person name="Hatfull G.F."/>
        </authorList>
    </citation>
    <scope>NUCLEOTIDE SEQUENCE [LARGE SCALE GENOMIC DNA]</scope>
    <source>
        <strain evidence="4 5">DSM 27648</strain>
    </source>
</reference>
<dbReference type="InterPro" id="IPR036736">
    <property type="entry name" value="ACP-like_sf"/>
</dbReference>
<dbReference type="Proteomes" id="UP000064967">
    <property type="component" value="Chromosome"/>
</dbReference>
<organism evidence="4 5">
    <name type="scientific">Labilithrix luteola</name>
    <dbReference type="NCBI Taxonomy" id="1391654"/>
    <lineage>
        <taxon>Bacteria</taxon>
        <taxon>Pseudomonadati</taxon>
        <taxon>Myxococcota</taxon>
        <taxon>Polyangia</taxon>
        <taxon>Polyangiales</taxon>
        <taxon>Labilitrichaceae</taxon>
        <taxon>Labilithrix</taxon>
    </lineage>
</organism>
<dbReference type="EMBL" id="CP012333">
    <property type="protein sequence ID" value="AKV02233.1"/>
    <property type="molecule type" value="Genomic_DNA"/>
</dbReference>
<protein>
    <recommendedName>
        <fullName evidence="3">Carrier domain-containing protein</fullName>
    </recommendedName>
</protein>
<proteinExistence type="predicted"/>
<dbReference type="Pfam" id="PF00550">
    <property type="entry name" value="PP-binding"/>
    <property type="match status" value="1"/>
</dbReference>
<sequence>MDMARSRSELLATFRRTATEVAEKDFNNVAETMSISELGIDSLGMLEIIGSLERELKIQIPDESLAGIQTVKDLLNAVESRQGA</sequence>
<evidence type="ECO:0000313" key="4">
    <source>
        <dbReference type="EMBL" id="AKV02233.1"/>
    </source>
</evidence>
<keyword evidence="5" id="KW-1185">Reference proteome</keyword>
<dbReference type="KEGG" id="llu:AKJ09_08896"/>
<feature type="domain" description="Carrier" evidence="3">
    <location>
        <begin position="5"/>
        <end position="82"/>
    </location>
</feature>
<dbReference type="PROSITE" id="PS00012">
    <property type="entry name" value="PHOSPHOPANTETHEINE"/>
    <property type="match status" value="1"/>
</dbReference>
<dbReference type="AlphaFoldDB" id="A0A0K1Q934"/>
<dbReference type="GO" id="GO:0036104">
    <property type="term" value="P:Kdo2-lipid A biosynthetic process"/>
    <property type="evidence" value="ECO:0007669"/>
    <property type="project" value="UniProtKB-UniPathway"/>
</dbReference>